<reference evidence="2" key="1">
    <citation type="journal article" date="2010" name="Science">
        <title>Signatures of adaptation to obligate biotrophy in the Hyaloperonospora arabidopsidis genome.</title>
        <authorList>
            <person name="Baxter L."/>
            <person name="Tripathy S."/>
            <person name="Ishaque N."/>
            <person name="Boot N."/>
            <person name="Cabral A."/>
            <person name="Kemen E."/>
            <person name="Thines M."/>
            <person name="Ah-Fong A."/>
            <person name="Anderson R."/>
            <person name="Badejoko W."/>
            <person name="Bittner-Eddy P."/>
            <person name="Boore J.L."/>
            <person name="Chibucos M.C."/>
            <person name="Coates M."/>
            <person name="Dehal P."/>
            <person name="Delehaunty K."/>
            <person name="Dong S."/>
            <person name="Downton P."/>
            <person name="Dumas B."/>
            <person name="Fabro G."/>
            <person name="Fronick C."/>
            <person name="Fuerstenberg S.I."/>
            <person name="Fulton L."/>
            <person name="Gaulin E."/>
            <person name="Govers F."/>
            <person name="Hughes L."/>
            <person name="Humphray S."/>
            <person name="Jiang R.H."/>
            <person name="Judelson H."/>
            <person name="Kamoun S."/>
            <person name="Kyung K."/>
            <person name="Meijer H."/>
            <person name="Minx P."/>
            <person name="Morris P."/>
            <person name="Nelson J."/>
            <person name="Phuntumart V."/>
            <person name="Qutob D."/>
            <person name="Rehmany A."/>
            <person name="Rougon-Cardoso A."/>
            <person name="Ryden P."/>
            <person name="Torto-Alalibo T."/>
            <person name="Studholme D."/>
            <person name="Wang Y."/>
            <person name="Win J."/>
            <person name="Wood J."/>
            <person name="Clifton S.W."/>
            <person name="Rogers J."/>
            <person name="Van den Ackerveken G."/>
            <person name="Jones J.D."/>
            <person name="McDowell J.M."/>
            <person name="Beynon J."/>
            <person name="Tyler B.M."/>
        </authorList>
    </citation>
    <scope>NUCLEOTIDE SEQUENCE [LARGE SCALE GENOMIC DNA]</scope>
    <source>
        <strain evidence="2">Emoy2</strain>
    </source>
</reference>
<keyword evidence="2" id="KW-1185">Reference proteome</keyword>
<accession>M4BDR4</accession>
<dbReference type="InParanoid" id="M4BDR4"/>
<dbReference type="EnsemblProtists" id="HpaT804431">
    <property type="protein sequence ID" value="HpaP804431"/>
    <property type="gene ID" value="HpaG804431"/>
</dbReference>
<organism evidence="1 2">
    <name type="scientific">Hyaloperonospora arabidopsidis (strain Emoy2)</name>
    <name type="common">Downy mildew agent</name>
    <name type="synonym">Peronospora arabidopsidis</name>
    <dbReference type="NCBI Taxonomy" id="559515"/>
    <lineage>
        <taxon>Eukaryota</taxon>
        <taxon>Sar</taxon>
        <taxon>Stramenopiles</taxon>
        <taxon>Oomycota</taxon>
        <taxon>Peronosporomycetes</taxon>
        <taxon>Peronosporales</taxon>
        <taxon>Peronosporaceae</taxon>
        <taxon>Hyaloperonospora</taxon>
    </lineage>
</organism>
<dbReference type="HOGENOM" id="CLU_1535417_0_0_1"/>
<protein>
    <submittedName>
        <fullName evidence="1">Uncharacterized protein</fullName>
    </submittedName>
</protein>
<dbReference type="EMBL" id="JH598161">
    <property type="status" value="NOT_ANNOTATED_CDS"/>
    <property type="molecule type" value="Genomic_DNA"/>
</dbReference>
<dbReference type="VEuPathDB" id="FungiDB:HpaG804431"/>
<sequence>MAKWTAAGWLMPRTRRVDTNPKSVRICPACVHFRSGTVELLRKKGGTFRRGELFTTRDLLLRTICFYTLVEVVLRSASYKQCGEAFLCQHLPIMTTASPADKLYVRDTEAARERDGPRHQRWWVRSSRLGERPPKRARGVETPASCNISPCLAASTTCDCASSIISQRLTHFGSR</sequence>
<dbReference type="AlphaFoldDB" id="M4BDR4"/>
<proteinExistence type="predicted"/>
<dbReference type="Proteomes" id="UP000011713">
    <property type="component" value="Unassembled WGS sequence"/>
</dbReference>
<reference evidence="1" key="2">
    <citation type="submission" date="2015-06" db="UniProtKB">
        <authorList>
            <consortium name="EnsemblProtists"/>
        </authorList>
    </citation>
    <scope>IDENTIFICATION</scope>
    <source>
        <strain evidence="1">Emoy2</strain>
    </source>
</reference>
<name>M4BDR4_HYAAE</name>
<evidence type="ECO:0000313" key="2">
    <source>
        <dbReference type="Proteomes" id="UP000011713"/>
    </source>
</evidence>
<evidence type="ECO:0000313" key="1">
    <source>
        <dbReference type="EnsemblProtists" id="HpaP804431"/>
    </source>
</evidence>